<gene>
    <name evidence="2" type="ORF">GCM10010971_26380</name>
</gene>
<dbReference type="CDD" id="cd00093">
    <property type="entry name" value="HTH_XRE"/>
    <property type="match status" value="1"/>
</dbReference>
<dbReference type="SUPFAM" id="SSF47413">
    <property type="entry name" value="lambda repressor-like DNA-binding domains"/>
    <property type="match status" value="1"/>
</dbReference>
<accession>A0ABQ2PPC5</accession>
<reference evidence="3" key="1">
    <citation type="journal article" date="2019" name="Int. J. Syst. Evol. Microbiol.">
        <title>The Global Catalogue of Microorganisms (GCM) 10K type strain sequencing project: providing services to taxonomists for standard genome sequencing and annotation.</title>
        <authorList>
            <consortium name="The Broad Institute Genomics Platform"/>
            <consortium name="The Broad Institute Genome Sequencing Center for Infectious Disease"/>
            <person name="Wu L."/>
            <person name="Ma J."/>
        </authorList>
    </citation>
    <scope>NUCLEOTIDE SEQUENCE [LARGE SCALE GENOMIC DNA]</scope>
    <source>
        <strain evidence="3">CGMCC 1.8860</strain>
    </source>
</reference>
<comment type="caution">
    <text evidence="2">The sequence shown here is derived from an EMBL/GenBank/DDBJ whole genome shotgun (WGS) entry which is preliminary data.</text>
</comment>
<name>A0ABQ2PPC5_9NEIS</name>
<keyword evidence="3" id="KW-1185">Reference proteome</keyword>
<dbReference type="Proteomes" id="UP000621859">
    <property type="component" value="Unassembled WGS sequence"/>
</dbReference>
<evidence type="ECO:0000313" key="2">
    <source>
        <dbReference type="EMBL" id="GGP26819.1"/>
    </source>
</evidence>
<dbReference type="Gene3D" id="1.10.260.40">
    <property type="entry name" value="lambda repressor-like DNA-binding domains"/>
    <property type="match status" value="1"/>
</dbReference>
<sequence length="95" mass="10661">MMSREALMKIKLDSPDQLGELVRATRKHQFIRQDLLAEILGVSENFMGRLENGADTVQWGKLFKVLEALGIEVIVDLPEGAEKELVRRAKKTGSP</sequence>
<organism evidence="2 3">
    <name type="scientific">Silvimonas amylolytica</name>
    <dbReference type="NCBI Taxonomy" id="449663"/>
    <lineage>
        <taxon>Bacteria</taxon>
        <taxon>Pseudomonadati</taxon>
        <taxon>Pseudomonadota</taxon>
        <taxon>Betaproteobacteria</taxon>
        <taxon>Neisseriales</taxon>
        <taxon>Chitinibacteraceae</taxon>
        <taxon>Silvimonas</taxon>
    </lineage>
</organism>
<feature type="domain" description="HTH cro/C1-type" evidence="1">
    <location>
        <begin position="22"/>
        <end position="77"/>
    </location>
</feature>
<evidence type="ECO:0000259" key="1">
    <source>
        <dbReference type="PROSITE" id="PS50943"/>
    </source>
</evidence>
<dbReference type="EMBL" id="BMLY01000004">
    <property type="protein sequence ID" value="GGP26819.1"/>
    <property type="molecule type" value="Genomic_DNA"/>
</dbReference>
<protein>
    <recommendedName>
        <fullName evidence="1">HTH cro/C1-type domain-containing protein</fullName>
    </recommendedName>
</protein>
<dbReference type="InterPro" id="IPR010982">
    <property type="entry name" value="Lambda_DNA-bd_dom_sf"/>
</dbReference>
<proteinExistence type="predicted"/>
<dbReference type="InterPro" id="IPR001387">
    <property type="entry name" value="Cro/C1-type_HTH"/>
</dbReference>
<dbReference type="PROSITE" id="PS50943">
    <property type="entry name" value="HTH_CROC1"/>
    <property type="match status" value="1"/>
</dbReference>
<evidence type="ECO:0000313" key="3">
    <source>
        <dbReference type="Proteomes" id="UP000621859"/>
    </source>
</evidence>